<keyword evidence="4" id="KW-1185">Reference proteome</keyword>
<dbReference type="PROSITE" id="PS52050">
    <property type="entry name" value="WYL"/>
    <property type="match status" value="1"/>
</dbReference>
<dbReference type="Proteomes" id="UP000287470">
    <property type="component" value="Unassembled WGS sequence"/>
</dbReference>
<feature type="domain" description="WYL" evidence="1">
    <location>
        <begin position="167"/>
        <end position="245"/>
    </location>
</feature>
<protein>
    <submittedName>
        <fullName evidence="3">WYL domain-containing protein</fullName>
    </submittedName>
</protein>
<accession>A0A430FFK3</accession>
<evidence type="ECO:0000259" key="2">
    <source>
        <dbReference type="Pfam" id="PF25583"/>
    </source>
</evidence>
<name>A0A430FFK3_9BIFI</name>
<organism evidence="3 4">
    <name type="scientific">Bifidobacterium samirii</name>
    <dbReference type="NCBI Taxonomy" id="2306974"/>
    <lineage>
        <taxon>Bacteria</taxon>
        <taxon>Bacillati</taxon>
        <taxon>Actinomycetota</taxon>
        <taxon>Actinomycetes</taxon>
        <taxon>Bifidobacteriales</taxon>
        <taxon>Bifidobacteriaceae</taxon>
        <taxon>Bifidobacterium</taxon>
    </lineage>
</organism>
<feature type="domain" description="WCX" evidence="2">
    <location>
        <begin position="275"/>
        <end position="349"/>
    </location>
</feature>
<dbReference type="PANTHER" id="PTHR34580">
    <property type="match status" value="1"/>
</dbReference>
<dbReference type="Pfam" id="PF13280">
    <property type="entry name" value="WYL"/>
    <property type="match status" value="1"/>
</dbReference>
<dbReference type="InterPro" id="IPR026881">
    <property type="entry name" value="WYL_dom"/>
</dbReference>
<proteinExistence type="predicted"/>
<reference evidence="3 4" key="1">
    <citation type="submission" date="2018-09" db="EMBL/GenBank/DDBJ databases">
        <title>Characterization of the phylogenetic diversity of five novel species belonging to the genus Bifidobacterium.</title>
        <authorList>
            <person name="Lugli G.A."/>
            <person name="Duranti S."/>
            <person name="Milani C."/>
        </authorList>
    </citation>
    <scope>NUCLEOTIDE SEQUENCE [LARGE SCALE GENOMIC DNA]</scope>
    <source>
        <strain evidence="3 4">2033B</strain>
    </source>
</reference>
<dbReference type="EMBL" id="QXGK01000026">
    <property type="protein sequence ID" value="RSX51675.1"/>
    <property type="molecule type" value="Genomic_DNA"/>
</dbReference>
<dbReference type="OrthoDB" id="3235497at2"/>
<sequence>MEQSTSLEDASITSASETRHYASNATLEILEILWNSTHSEHGLSTSEIHAELRKKFGDDAPSIRTVRNQLNALNGSQFLERKIHKIDSNGEETQGSAPTGKWCMSTFFAPSEVRLLSDSLMLSRISGDAMKDIVDKLNKLVGSITISNKYLTTTHEKDNFSKEFLRNIDILNDAITQRQSVIFHYGDYDRNGELRPRGTQGKPREYHVDPAQTAFKNGKYYLICTLHQDATQRRIFYIDRILNARHANEQSPIPDRPFDAIAYMKDRPYPVTDEAVEVTMSVKREAFNIVFEWFDAPKIVGPDPDGWYKVTVRSPIKAAYWWALQYVDAQVIIHSPATLRKQLIQAMNKLYNQYYLPMKAAKAKSSQ</sequence>
<evidence type="ECO:0000313" key="4">
    <source>
        <dbReference type="Proteomes" id="UP000287470"/>
    </source>
</evidence>
<dbReference type="Pfam" id="PF25583">
    <property type="entry name" value="WCX"/>
    <property type="match status" value="1"/>
</dbReference>
<dbReference type="RefSeq" id="WP_125969113.1">
    <property type="nucleotide sequence ID" value="NZ_QXGK01000026.1"/>
</dbReference>
<dbReference type="PANTHER" id="PTHR34580:SF1">
    <property type="entry name" value="PROTEIN PAFC"/>
    <property type="match status" value="1"/>
</dbReference>
<gene>
    <name evidence="3" type="ORF">D2E24_1865</name>
</gene>
<dbReference type="InterPro" id="IPR057727">
    <property type="entry name" value="WCX_dom"/>
</dbReference>
<dbReference type="AlphaFoldDB" id="A0A430FFK3"/>
<dbReference type="InterPro" id="IPR051534">
    <property type="entry name" value="CBASS_pafABC_assoc_protein"/>
</dbReference>
<comment type="caution">
    <text evidence="3">The sequence shown here is derived from an EMBL/GenBank/DDBJ whole genome shotgun (WGS) entry which is preliminary data.</text>
</comment>
<evidence type="ECO:0000259" key="1">
    <source>
        <dbReference type="Pfam" id="PF13280"/>
    </source>
</evidence>
<evidence type="ECO:0000313" key="3">
    <source>
        <dbReference type="EMBL" id="RSX51675.1"/>
    </source>
</evidence>